<dbReference type="InterPro" id="IPR010093">
    <property type="entry name" value="SinI_DNA-bd"/>
</dbReference>
<dbReference type="Pfam" id="PF12728">
    <property type="entry name" value="HTH_17"/>
    <property type="match status" value="1"/>
</dbReference>
<accession>X1BU09</accession>
<reference evidence="2" key="1">
    <citation type="journal article" date="2014" name="Front. Microbiol.">
        <title>High frequency of phylogenetically diverse reductive dehalogenase-homologous genes in deep subseafloor sedimentary metagenomes.</title>
        <authorList>
            <person name="Kawai M."/>
            <person name="Futagami T."/>
            <person name="Toyoda A."/>
            <person name="Takaki Y."/>
            <person name="Nishi S."/>
            <person name="Hori S."/>
            <person name="Arai W."/>
            <person name="Tsubouchi T."/>
            <person name="Morono Y."/>
            <person name="Uchiyama I."/>
            <person name="Ito T."/>
            <person name="Fujiyama A."/>
            <person name="Inagaki F."/>
            <person name="Takami H."/>
        </authorList>
    </citation>
    <scope>NUCLEOTIDE SEQUENCE</scope>
    <source>
        <strain evidence="2">Expedition CK06-06</strain>
    </source>
</reference>
<feature type="non-terminal residue" evidence="2">
    <location>
        <position position="225"/>
    </location>
</feature>
<feature type="domain" description="Helix-turn-helix" evidence="1">
    <location>
        <begin position="11"/>
        <end position="58"/>
    </location>
</feature>
<dbReference type="NCBIfam" id="TIGR01764">
    <property type="entry name" value="excise"/>
    <property type="match status" value="1"/>
</dbReference>
<dbReference type="EMBL" id="BART01012731">
    <property type="protein sequence ID" value="GAG84642.1"/>
    <property type="molecule type" value="Genomic_DNA"/>
</dbReference>
<dbReference type="InterPro" id="IPR009061">
    <property type="entry name" value="DNA-bd_dom_put_sf"/>
</dbReference>
<proteinExistence type="predicted"/>
<organism evidence="2">
    <name type="scientific">marine sediment metagenome</name>
    <dbReference type="NCBI Taxonomy" id="412755"/>
    <lineage>
        <taxon>unclassified sequences</taxon>
        <taxon>metagenomes</taxon>
        <taxon>ecological metagenomes</taxon>
    </lineage>
</organism>
<evidence type="ECO:0000259" key="1">
    <source>
        <dbReference type="Pfam" id="PF12728"/>
    </source>
</evidence>
<protein>
    <recommendedName>
        <fullName evidence="1">Helix-turn-helix domain-containing protein</fullName>
    </recommendedName>
</protein>
<sequence>MEAPAVKLPEVMTVAELADYLRLPQSTIGRLAREGVIPGMKVAGRWRFHQGAVNQWLDGSGKSRLDQNRSDTLQAQFTSAESFDMDEHAKLLGPWDIRINQLSAGPFHSTLQAVTTPAMMTYEERWSRKAEVCGSTPESYKDYLMLGTNVAWRRSQVDWFGEVIDARRFACIAPGGEMEFTSPDESHFAVVLVKPEMLAQSVGKQVVDGLFDRKSIDFQAVDGQR</sequence>
<name>X1BU09_9ZZZZ</name>
<gene>
    <name evidence="2" type="ORF">S01H4_26409</name>
</gene>
<comment type="caution">
    <text evidence="2">The sequence shown here is derived from an EMBL/GenBank/DDBJ whole genome shotgun (WGS) entry which is preliminary data.</text>
</comment>
<dbReference type="SUPFAM" id="SSF46955">
    <property type="entry name" value="Putative DNA-binding domain"/>
    <property type="match status" value="1"/>
</dbReference>
<dbReference type="AlphaFoldDB" id="X1BU09"/>
<evidence type="ECO:0000313" key="2">
    <source>
        <dbReference type="EMBL" id="GAG84642.1"/>
    </source>
</evidence>
<dbReference type="InterPro" id="IPR041657">
    <property type="entry name" value="HTH_17"/>
</dbReference>
<dbReference type="GO" id="GO:0003677">
    <property type="term" value="F:DNA binding"/>
    <property type="evidence" value="ECO:0007669"/>
    <property type="project" value="InterPro"/>
</dbReference>